<gene>
    <name evidence="2" type="ORF">NDU88_006034</name>
</gene>
<proteinExistence type="predicted"/>
<dbReference type="AlphaFoldDB" id="A0AAV7TEF2"/>
<feature type="compositionally biased region" description="Basic and acidic residues" evidence="1">
    <location>
        <begin position="97"/>
        <end position="116"/>
    </location>
</feature>
<dbReference type="EMBL" id="JANPWB010000007">
    <property type="protein sequence ID" value="KAJ1174212.1"/>
    <property type="molecule type" value="Genomic_DNA"/>
</dbReference>
<feature type="compositionally biased region" description="Polar residues" evidence="1">
    <location>
        <begin position="148"/>
        <end position="159"/>
    </location>
</feature>
<reference evidence="2" key="1">
    <citation type="journal article" date="2022" name="bioRxiv">
        <title>Sequencing and chromosome-scale assembly of the giantPleurodeles waltlgenome.</title>
        <authorList>
            <person name="Brown T."/>
            <person name="Elewa A."/>
            <person name="Iarovenko S."/>
            <person name="Subramanian E."/>
            <person name="Araus A.J."/>
            <person name="Petzold A."/>
            <person name="Susuki M."/>
            <person name="Suzuki K.-i.T."/>
            <person name="Hayashi T."/>
            <person name="Toyoda A."/>
            <person name="Oliveira C."/>
            <person name="Osipova E."/>
            <person name="Leigh N.D."/>
            <person name="Simon A."/>
            <person name="Yun M.H."/>
        </authorList>
    </citation>
    <scope>NUCLEOTIDE SEQUENCE</scope>
    <source>
        <strain evidence="2">20211129_DDA</strain>
        <tissue evidence="2">Liver</tissue>
    </source>
</reference>
<evidence type="ECO:0000313" key="3">
    <source>
        <dbReference type="Proteomes" id="UP001066276"/>
    </source>
</evidence>
<comment type="caution">
    <text evidence="2">The sequence shown here is derived from an EMBL/GenBank/DDBJ whole genome shotgun (WGS) entry which is preliminary data.</text>
</comment>
<evidence type="ECO:0000313" key="2">
    <source>
        <dbReference type="EMBL" id="KAJ1174212.1"/>
    </source>
</evidence>
<dbReference type="Proteomes" id="UP001066276">
    <property type="component" value="Chromosome 4_1"/>
</dbReference>
<accession>A0AAV7TEF2</accession>
<protein>
    <submittedName>
        <fullName evidence="2">Uncharacterized protein</fullName>
    </submittedName>
</protein>
<name>A0AAV7TEF2_PLEWA</name>
<feature type="region of interest" description="Disordered" evidence="1">
    <location>
        <begin position="1"/>
        <end position="35"/>
    </location>
</feature>
<feature type="region of interest" description="Disordered" evidence="1">
    <location>
        <begin position="84"/>
        <end position="159"/>
    </location>
</feature>
<feature type="compositionally biased region" description="Basic and acidic residues" evidence="1">
    <location>
        <begin position="1"/>
        <end position="18"/>
    </location>
</feature>
<sequence length="214" mass="23887">MTGRAEATKLSHNRERTGEIQQSARLAGTTGRSRDWSQAASRNLMDNSEWSPLLAQNSSPHWKILGLGWKLTRYRIRLTTRNRTRNEGTLDQGGGRQRQEEPHLNPDEVQKERGRVIEAVAMLGEGPRRSNMASPLSSQKEDDHSDSGNETATSTQSSVILPVITPGTADGIIQLRSADTDCSRHHLMESYGRNFTRRDSLAGEFQLTHNLKAD</sequence>
<evidence type="ECO:0000256" key="1">
    <source>
        <dbReference type="SAM" id="MobiDB-lite"/>
    </source>
</evidence>
<organism evidence="2 3">
    <name type="scientific">Pleurodeles waltl</name>
    <name type="common">Iberian ribbed newt</name>
    <dbReference type="NCBI Taxonomy" id="8319"/>
    <lineage>
        <taxon>Eukaryota</taxon>
        <taxon>Metazoa</taxon>
        <taxon>Chordata</taxon>
        <taxon>Craniata</taxon>
        <taxon>Vertebrata</taxon>
        <taxon>Euteleostomi</taxon>
        <taxon>Amphibia</taxon>
        <taxon>Batrachia</taxon>
        <taxon>Caudata</taxon>
        <taxon>Salamandroidea</taxon>
        <taxon>Salamandridae</taxon>
        <taxon>Pleurodelinae</taxon>
        <taxon>Pleurodeles</taxon>
    </lineage>
</organism>
<keyword evidence="3" id="KW-1185">Reference proteome</keyword>